<gene>
    <name evidence="4" type="ORF">SAMN05421688_0665</name>
</gene>
<reference evidence="4 5" key="1">
    <citation type="submission" date="2016-10" db="EMBL/GenBank/DDBJ databases">
        <authorList>
            <person name="de Groot N.N."/>
        </authorList>
    </citation>
    <scope>NUCLEOTIDE SEQUENCE [LARGE SCALE GENOMIC DNA]</scope>
    <source>
        <strain evidence="4 5">DSM 29316</strain>
    </source>
</reference>
<dbReference type="STRING" id="871651.SAMN05421688_0665"/>
<dbReference type="GO" id="GO:0016747">
    <property type="term" value="F:acyltransferase activity, transferring groups other than amino-acyl groups"/>
    <property type="evidence" value="ECO:0007669"/>
    <property type="project" value="InterPro"/>
</dbReference>
<dbReference type="PANTHER" id="PTHR43420:SF51">
    <property type="entry name" value="PEPTIDYL-LYSINE N-ACETYLTRANSFERASE YIAC"/>
    <property type="match status" value="1"/>
</dbReference>
<evidence type="ECO:0000313" key="4">
    <source>
        <dbReference type="EMBL" id="SFA76061.1"/>
    </source>
</evidence>
<dbReference type="EMBL" id="FOJU01000001">
    <property type="protein sequence ID" value="SFA76061.1"/>
    <property type="molecule type" value="Genomic_DNA"/>
</dbReference>
<dbReference type="InterPro" id="IPR016181">
    <property type="entry name" value="Acyl_CoA_acyltransferase"/>
</dbReference>
<feature type="domain" description="N-acetyltransferase" evidence="3">
    <location>
        <begin position="1"/>
        <end position="142"/>
    </location>
</feature>
<dbReference type="CDD" id="cd04301">
    <property type="entry name" value="NAT_SF"/>
    <property type="match status" value="1"/>
</dbReference>
<accession>A0A1I0VIA7</accession>
<dbReference type="AlphaFoldDB" id="A0A1I0VIA7"/>
<dbReference type="RefSeq" id="WP_092060540.1">
    <property type="nucleotide sequence ID" value="NZ_FOJU01000001.1"/>
</dbReference>
<name>A0A1I0VIA7_9RHOB</name>
<evidence type="ECO:0000256" key="1">
    <source>
        <dbReference type="ARBA" id="ARBA00022679"/>
    </source>
</evidence>
<evidence type="ECO:0000313" key="5">
    <source>
        <dbReference type="Proteomes" id="UP000198796"/>
    </source>
</evidence>
<dbReference type="Proteomes" id="UP000198796">
    <property type="component" value="Unassembled WGS sequence"/>
</dbReference>
<keyword evidence="5" id="KW-1185">Reference proteome</keyword>
<dbReference type="PROSITE" id="PS51186">
    <property type="entry name" value="GNAT"/>
    <property type="match status" value="1"/>
</dbReference>
<evidence type="ECO:0000256" key="2">
    <source>
        <dbReference type="ARBA" id="ARBA00023315"/>
    </source>
</evidence>
<keyword evidence="1 4" id="KW-0808">Transferase</keyword>
<dbReference type="Gene3D" id="3.40.630.30">
    <property type="match status" value="1"/>
</dbReference>
<protein>
    <submittedName>
        <fullName evidence="4">L-amino acid N-acyltransferase YncA</fullName>
    </submittedName>
</protein>
<sequence>MIRPARQTDATAVAAILSDYTDGTEWLPRVHSRAQDISHAAELIARGPMYVASETNVQGFIAWDGPRVQALYVAEAARGRGVGKALLDRVKQRHGWLTLWTLEANEGARRFYAREGFAVLARGTGNDEGLPEVQLLWERDKR</sequence>
<evidence type="ECO:0000259" key="3">
    <source>
        <dbReference type="PROSITE" id="PS51186"/>
    </source>
</evidence>
<dbReference type="InterPro" id="IPR000182">
    <property type="entry name" value="GNAT_dom"/>
</dbReference>
<dbReference type="OrthoDB" id="9797417at2"/>
<dbReference type="SUPFAM" id="SSF55729">
    <property type="entry name" value="Acyl-CoA N-acyltransferases (Nat)"/>
    <property type="match status" value="1"/>
</dbReference>
<keyword evidence="2 4" id="KW-0012">Acyltransferase</keyword>
<dbReference type="PANTHER" id="PTHR43420">
    <property type="entry name" value="ACETYLTRANSFERASE"/>
    <property type="match status" value="1"/>
</dbReference>
<dbReference type="InterPro" id="IPR050680">
    <property type="entry name" value="YpeA/RimI_acetyltransf"/>
</dbReference>
<proteinExistence type="predicted"/>
<organism evidence="4 5">
    <name type="scientific">Poseidonocella pacifica</name>
    <dbReference type="NCBI Taxonomy" id="871651"/>
    <lineage>
        <taxon>Bacteria</taxon>
        <taxon>Pseudomonadati</taxon>
        <taxon>Pseudomonadota</taxon>
        <taxon>Alphaproteobacteria</taxon>
        <taxon>Rhodobacterales</taxon>
        <taxon>Roseobacteraceae</taxon>
        <taxon>Poseidonocella</taxon>
    </lineage>
</organism>
<dbReference type="Pfam" id="PF13508">
    <property type="entry name" value="Acetyltransf_7"/>
    <property type="match status" value="1"/>
</dbReference>